<evidence type="ECO:0000313" key="19">
    <source>
        <dbReference type="EMBL" id="ETE73971.1"/>
    </source>
</evidence>
<keyword evidence="13 15" id="KW-0009">Actin-binding</keyword>
<evidence type="ECO:0000256" key="16">
    <source>
        <dbReference type="SAM" id="Coils"/>
    </source>
</evidence>
<feature type="region of interest" description="Actin-binding" evidence="15">
    <location>
        <begin position="1656"/>
        <end position="1678"/>
    </location>
</feature>
<comment type="subcellular location">
    <subcellularLocation>
        <location evidence="1">Cytoplasm</location>
        <location evidence="1">Myofibril</location>
    </subcellularLocation>
</comment>
<dbReference type="Gene3D" id="1.20.5.370">
    <property type="match status" value="6"/>
</dbReference>
<comment type="subunit">
    <text evidence="14">Muscle myosin is a hexameric protein that consists of 2 heavy chain subunits (MHC), 2 alkali light chain subunits (MLC) and 2 regulatory light chain subunits (MLC-2).</text>
</comment>
<feature type="domain" description="Myosin N-terminal SH3-like" evidence="18">
    <location>
        <begin position="33"/>
        <end position="82"/>
    </location>
</feature>
<dbReference type="PANTHER" id="PTHR45615">
    <property type="entry name" value="MYOSIN HEAVY CHAIN, NON-MUSCLE"/>
    <property type="match status" value="1"/>
</dbReference>
<comment type="similarity">
    <text evidence="2 15">Belongs to the TRAFAC class myosin-kinesin ATPase superfamily. Myosin family.</text>
</comment>
<gene>
    <name evidence="19" type="primary">MYH3</name>
    <name evidence="19" type="ORF">L345_00189</name>
</gene>
<dbReference type="InterPro" id="IPR027417">
    <property type="entry name" value="P-loop_NTPase"/>
</dbReference>
<feature type="region of interest" description="Actin-binding" evidence="15">
    <location>
        <begin position="427"/>
        <end position="449"/>
    </location>
</feature>
<dbReference type="Gene3D" id="1.20.120.720">
    <property type="entry name" value="Myosin VI head, motor domain, U50 subdomain"/>
    <property type="match status" value="1"/>
</dbReference>
<dbReference type="Pfam" id="PF00612">
    <property type="entry name" value="IQ"/>
    <property type="match status" value="1"/>
</dbReference>
<dbReference type="FunFam" id="1.20.5.340:FF:000003">
    <property type="entry name" value="Myosin heavy chain"/>
    <property type="match status" value="1"/>
</dbReference>
<feature type="binding site" evidence="15">
    <location>
        <begin position="1148"/>
        <end position="1155"/>
    </location>
    <ligand>
        <name>ATP</name>
        <dbReference type="ChEBI" id="CHEBI:30616"/>
    </ligand>
</feature>
<keyword evidence="7 15" id="KW-0067">ATP-binding</keyword>
<evidence type="ECO:0000256" key="9">
    <source>
        <dbReference type="ARBA" id="ARBA00023054"/>
    </source>
</evidence>
<dbReference type="EMBL" id="AZIM01000017">
    <property type="protein sequence ID" value="ETE73971.1"/>
    <property type="molecule type" value="Genomic_DNA"/>
</dbReference>
<feature type="domain" description="Myosin motor" evidence="17">
    <location>
        <begin position="1071"/>
        <end position="1779"/>
    </location>
</feature>
<dbReference type="FunFam" id="1.10.10.820:FF:000001">
    <property type="entry name" value="Myosin heavy chain"/>
    <property type="match status" value="1"/>
</dbReference>
<keyword evidence="4" id="KW-0488">Methylation</keyword>
<evidence type="ECO:0000256" key="6">
    <source>
        <dbReference type="ARBA" id="ARBA00022741"/>
    </source>
</evidence>
<sequence>MSSDSEMAVFGVAAPFLRKSEKERIEAQNKPFDAKSSVFVVDPKISFVKGVVQSKEAGKVTVKKEGGDSVTVKDDQIFPMNPPKFDKIEDMAMMTHLNEPAVLYNLKERYAAWMIYTYSGLFCVTVNPYKWLPVYNPEVVNAYRGKKRQEAPPHIFSISDNAYQFMLTDRENQSILITGESGAGKTVNTKRVIQYFATIAAASDKKKEEPQQTGKLKGTLEDQIISANPLLEAFGNAKTVRNDNSSRFAVYEKMFLWMVIRINQQLDTKQARQYFIGVLDIAGFEIFDFNSLEQLCINFTNEKLQQFFNHHMFVLEQEEYKKEGIEWEFIDFGMDLAACIELIEKPMGIFSILEEECMFPKATDMSFKNKLYDQHLGKSNNFQKPKPVKGKPEAHFALIHYAGTVDYNISGWLEKNKDPLNDTVENLNKLMTNLRSTHPHFVRCIIPNETKTPGAMDHELVLHQLRCNGVLEGIRICRKGFPSRIIYADFKQRYKVLNASAIPEGQFIDSKKASEKLLGSIDVDHTQYKFGHTKVFFKAGLLGLLEEMRDDKLAHLITRTQAMCRGFLARTEYQKMLERREAIFTIQYNVRSFMNVKHWPWMKLYFKIKPLLKSAEAEKEMANMKEEFEKTKEQLAKSEAKRKELEEKMVSLIQEKNDLQLQVQALAQRLQEAEEHVEAVNSKCASLEKTKLRLQNEVEDLMIDVERSNAACAALDKKQKNFDKILADWKQKYEETQSELEASQKESRSLSTELFKMKNAYEESMDHLETVKRENKNLQQEIADLTEQVAEGGKAIHELEKVKKQIEQEKGDLQSALEEAEASLEHEEGKLLRIQLELNQVKSDIDRRIAEKDEEIDQLKRNHLRVVESMQSTLDAEIRSRNDALRLKKKMEGDLNEMEIQLNHANRQAAEALKNFRNTQGLLKDTQIHLDDALRSQEDLKEQVAMIERRANLMQAEIEELRAALEQTERARKVAEQELLDASEPMSSDAEMAVFGEAASYLRKSEKERIESQNKPFDAKTSVYVVNPKESYVKGVVQSKEAGKVTVKTEKGESVTVKDDQIFPMNPPKYDKIEDMAMMTHLNEPAVLYNLKERYAAWMIYTYSGLFCVTVNPYKWLPVYNPEVVAAYRGKKRQEAPPHIFSISDNAGESGAGKTVNTKRVIQYFATIAVSPDKKKEEPAQQGKIQGTLEDQIISANPLLEAFGNAKTVRNDNSSRFGKFIRIHFGATGKLASADIETYLLEKSRVTFQLKAERSYHIFYQIMSNKRPELIEMLLITTNPYDYHFVSQGEISVPSIDDQEELMATDEAIDILGFTAEEKTAIYKLTGAVMHYGNMKFKQKQREEQAEPDGTEAIYKLTGAVMHYGNMKFKQKQREEQAEPDGTEVADKAAYLTNLNSADLLKALCYPRVKVGNEYVTKGQTVQQVYNNVGALAKAIFEKMFLWMVIRINQQLDTKQPRQYFIGVLDIAGFEIFDFNSLEQLCINFTNEKLQQFFNHHMFVLEQEEYKKEGIEWEFIDFGMDLAACIELIEKPMGIFSILEEECMFPKATDTSFKNKLYDQHLGKSNNFQKPKPAKGKAEAHFSLVHYAGTVDYNIGGWLDKNKDPLNETVVGLYQKSSMKTLALLFADRPAEEGKKAAKKKGSSFQTVSALFRENLNKLMTNLRSTHPHFVRCLIPNETKTPGAMEHELVLHQLRCNGVLEGIRICRKGFPSRIIYADFKQRYKVLNASAIPEGQFIDSKKASEKLLGSIDVDHTQYKFGHTKVFFKAGLLGLLEEMRDDKLAQLITRTQAMCRGFLARFEFQKMMERRESIFTIQYNIRSFMNVKHWPWMKLYFKIKPLLKSAESEKEMANMKEEFEKTKESLAKAEAKVKELEEKMVSLMQEKNDLQLQVQAEADGLADAEERCDQLIKTKIQLEAKIKELTERAEDEEEMNAELTAKKRKLEDECSELKKDIDDLELTLAKVEKEKHATENKVKNLTEEMAVLDETIAKLTKEKKALQEAHQQTLDDLQAEEDKVNTLTKAKTKLEQQVDDLEGSLEQEKKLRMDLERAKRKLEGDLKLAQESTMDLENDKQQLDEKLKKKDFEINQLQSRIEDEQVLGSQLQKKIKELQARIEELEEEIEAERASRAKAEKQRAELSRELEEISERLEEAGGATVAQIEMNKKREAEFQKMRRDLEEATLQHEATAAALRKKHADSTAELGEQIDNLQRVKQKLEKEKSELKMEIDDLASNMESVSKAKANLEKICRTLEDQLSEVKTKEEEHVRTINDLNAQRARLQTETGELSRQVEEKDALISQLTRGKQAFTQQIEELKRQLEEEVKAKNALAHGLQSARHDCDLLREQFEEEQEAKAELQRSLSKANSEVAQWRTKYETDAIQRTEELEEAKKKLAQRLQEAEEHVEAVNSKCASLEKTKQRLQNEVEDLMIDVERSNAACAALDKKQKNFDKILADWKQKYEETQSELEASQKESRSLSTELFKMKNAYEETLDHLETLRRENKNLQQEISDLTEQVAEGGKAIHELEKVKKQIEQEKSELQASLEEAEASLEHEEGKLLRIQLELNQVKSDIDRRIAEKDEEIDQLKRNHLRVVESMQSTLDAEIRSRNDALRLKKKMEGDLNEMEIQLSHANRYPNTSG</sequence>
<dbReference type="InterPro" id="IPR002928">
    <property type="entry name" value="Myosin_tail"/>
</dbReference>
<feature type="domain" description="Myosin N-terminal SH3-like" evidence="18">
    <location>
        <begin position="1018"/>
        <end position="1067"/>
    </location>
</feature>
<dbReference type="FunFam" id="3.40.850.10:FF:000101">
    <property type="entry name" value="Slow myosin heavy chain 2"/>
    <property type="match status" value="2"/>
</dbReference>
<dbReference type="FunFam" id="1.20.5.340:FF:000004">
    <property type="entry name" value="Myosin heavy chain"/>
    <property type="match status" value="1"/>
</dbReference>
<evidence type="ECO:0000256" key="15">
    <source>
        <dbReference type="PROSITE-ProRule" id="PRU00782"/>
    </source>
</evidence>
<dbReference type="SMART" id="SM00015">
    <property type="entry name" value="IQ"/>
    <property type="match status" value="2"/>
</dbReference>
<dbReference type="SMART" id="SM00242">
    <property type="entry name" value="MYSc"/>
    <property type="match status" value="2"/>
</dbReference>
<feature type="non-terminal residue" evidence="19">
    <location>
        <position position="1"/>
    </location>
</feature>
<dbReference type="GO" id="GO:0051015">
    <property type="term" value="F:actin filament binding"/>
    <property type="evidence" value="ECO:0007669"/>
    <property type="project" value="InterPro"/>
</dbReference>
<keyword evidence="12" id="KW-0514">Muscle protein</keyword>
<evidence type="ECO:0000256" key="3">
    <source>
        <dbReference type="ARBA" id="ARBA00022433"/>
    </source>
</evidence>
<dbReference type="Pfam" id="PF00063">
    <property type="entry name" value="Myosin_head"/>
    <property type="match status" value="3"/>
</dbReference>
<accession>V8PJ47</accession>
<keyword evidence="9 16" id="KW-0175">Coiled coil</keyword>
<dbReference type="PANTHER" id="PTHR45615:SF79">
    <property type="entry name" value="MYOSIN-4"/>
    <property type="match status" value="1"/>
</dbReference>
<dbReference type="Pfam" id="PF01576">
    <property type="entry name" value="Myosin_tail_1"/>
    <property type="match status" value="2"/>
</dbReference>
<dbReference type="PROSITE" id="PS50096">
    <property type="entry name" value="IQ"/>
    <property type="match status" value="2"/>
</dbReference>
<dbReference type="FunFam" id="1.20.5.370:FF:000003">
    <property type="entry name" value="Myosin heavy chain"/>
    <property type="match status" value="1"/>
</dbReference>
<dbReference type="FunFam" id="1.20.5.370:FF:000007">
    <property type="entry name" value="Myosin heavy chain"/>
    <property type="match status" value="2"/>
</dbReference>
<evidence type="ECO:0000259" key="17">
    <source>
        <dbReference type="PROSITE" id="PS51456"/>
    </source>
</evidence>
<dbReference type="Proteomes" id="UP000018936">
    <property type="component" value="Unassembled WGS sequence"/>
</dbReference>
<dbReference type="InterPro" id="IPR004009">
    <property type="entry name" value="SH3_Myosin"/>
</dbReference>
<dbReference type="InterPro" id="IPR036961">
    <property type="entry name" value="Kinesin_motor_dom_sf"/>
</dbReference>
<dbReference type="GO" id="GO:0005516">
    <property type="term" value="F:calmodulin binding"/>
    <property type="evidence" value="ECO:0007669"/>
    <property type="project" value="UniProtKB-KW"/>
</dbReference>
<evidence type="ECO:0000259" key="18">
    <source>
        <dbReference type="PROSITE" id="PS51844"/>
    </source>
</evidence>
<dbReference type="InterPro" id="IPR014751">
    <property type="entry name" value="XRCC4-like_C"/>
</dbReference>
<dbReference type="Pfam" id="PF02736">
    <property type="entry name" value="Myosin_N"/>
    <property type="match status" value="2"/>
</dbReference>
<dbReference type="FunFam" id="1.20.58.530:FF:000001">
    <property type="entry name" value="Myosin heavy chain"/>
    <property type="match status" value="2"/>
</dbReference>
<dbReference type="InterPro" id="IPR000048">
    <property type="entry name" value="IQ_motif_EF-hand-BS"/>
</dbReference>
<name>V8PJ47_OPHHA</name>
<dbReference type="FunFam" id="1.20.5.370:FF:000001">
    <property type="entry name" value="Myosin heavy chain"/>
    <property type="match status" value="1"/>
</dbReference>
<dbReference type="GO" id="GO:0030016">
    <property type="term" value="C:myofibril"/>
    <property type="evidence" value="ECO:0007669"/>
    <property type="project" value="UniProtKB-SubCell"/>
</dbReference>
<dbReference type="PROSITE" id="PS51456">
    <property type="entry name" value="MYOSIN_MOTOR"/>
    <property type="match status" value="2"/>
</dbReference>
<evidence type="ECO:0000256" key="12">
    <source>
        <dbReference type="ARBA" id="ARBA00023179"/>
    </source>
</evidence>
<keyword evidence="5" id="KW-0963">Cytoplasm</keyword>
<evidence type="ECO:0000256" key="13">
    <source>
        <dbReference type="ARBA" id="ARBA00023203"/>
    </source>
</evidence>
<keyword evidence="8" id="KW-0112">Calmodulin-binding</keyword>
<keyword evidence="20" id="KW-1185">Reference proteome</keyword>
<dbReference type="PROSITE" id="PS51844">
    <property type="entry name" value="SH3_LIKE"/>
    <property type="match status" value="2"/>
</dbReference>
<dbReference type="FunFam" id="1.20.120.720:FF:000001">
    <property type="entry name" value="Myosin heavy chain, muscle"/>
    <property type="match status" value="1"/>
</dbReference>
<evidence type="ECO:0000256" key="14">
    <source>
        <dbReference type="ARBA" id="ARBA00038612"/>
    </source>
</evidence>
<dbReference type="GO" id="GO:0016460">
    <property type="term" value="C:myosin II complex"/>
    <property type="evidence" value="ECO:0007669"/>
    <property type="project" value="TreeGrafter"/>
</dbReference>
<feature type="binding site" evidence="15">
    <location>
        <begin position="179"/>
        <end position="186"/>
    </location>
    <ligand>
        <name>ATP</name>
        <dbReference type="ChEBI" id="CHEBI:30616"/>
    </ligand>
</feature>
<dbReference type="InterPro" id="IPR008989">
    <property type="entry name" value="Myosin_S1_N"/>
</dbReference>
<dbReference type="Gene3D" id="1.20.5.4820">
    <property type="match status" value="2"/>
</dbReference>
<comment type="caution">
    <text evidence="19">The sequence shown here is derived from an EMBL/GenBank/DDBJ whole genome shotgun (WGS) entry which is preliminary data.</text>
</comment>
<reference evidence="19 20" key="1">
    <citation type="journal article" date="2013" name="Proc. Natl. Acad. Sci. U.S.A.">
        <title>The king cobra genome reveals dynamic gene evolution and adaptation in the snake venom system.</title>
        <authorList>
            <person name="Vonk F.J."/>
            <person name="Casewell N.R."/>
            <person name="Henkel C.V."/>
            <person name="Heimberg A.M."/>
            <person name="Jansen H.J."/>
            <person name="McCleary R.J."/>
            <person name="Kerkkamp H.M."/>
            <person name="Vos R.A."/>
            <person name="Guerreiro I."/>
            <person name="Calvete J.J."/>
            <person name="Wuster W."/>
            <person name="Woods A.E."/>
            <person name="Logan J.M."/>
            <person name="Harrison R.A."/>
            <person name="Castoe T.A."/>
            <person name="de Koning A.P."/>
            <person name="Pollock D.D."/>
            <person name="Yandell M."/>
            <person name="Calderon D."/>
            <person name="Renjifo C."/>
            <person name="Currier R.B."/>
            <person name="Salgado D."/>
            <person name="Pla D."/>
            <person name="Sanz L."/>
            <person name="Hyder A.S."/>
            <person name="Ribeiro J.M."/>
            <person name="Arntzen J.W."/>
            <person name="van den Thillart G.E."/>
            <person name="Boetzer M."/>
            <person name="Pirovano W."/>
            <person name="Dirks R.P."/>
            <person name="Spaink H.P."/>
            <person name="Duboule D."/>
            <person name="McGlinn E."/>
            <person name="Kini R.M."/>
            <person name="Richardson M.K."/>
        </authorList>
    </citation>
    <scope>NUCLEOTIDE SEQUENCE</scope>
    <source>
        <tissue evidence="19">Blood</tissue>
    </source>
</reference>
<dbReference type="Gene3D" id="1.20.5.340">
    <property type="match status" value="6"/>
</dbReference>
<evidence type="ECO:0000256" key="11">
    <source>
        <dbReference type="ARBA" id="ARBA00023175"/>
    </source>
</evidence>
<dbReference type="FunFam" id="1.20.5.4820:FF:000001">
    <property type="entry name" value="Myosin heavy chain"/>
    <property type="match status" value="2"/>
</dbReference>
<evidence type="ECO:0000256" key="2">
    <source>
        <dbReference type="ARBA" id="ARBA00008314"/>
    </source>
</evidence>
<evidence type="ECO:0000256" key="4">
    <source>
        <dbReference type="ARBA" id="ARBA00022481"/>
    </source>
</evidence>
<evidence type="ECO:0000256" key="8">
    <source>
        <dbReference type="ARBA" id="ARBA00022860"/>
    </source>
</evidence>
<protein>
    <submittedName>
        <fullName evidence="19">Myosin-3</fullName>
    </submittedName>
</protein>
<feature type="domain" description="Myosin motor" evidence="17">
    <location>
        <begin position="86"/>
        <end position="550"/>
    </location>
</feature>
<evidence type="ECO:0000313" key="20">
    <source>
        <dbReference type="Proteomes" id="UP000018936"/>
    </source>
</evidence>
<dbReference type="FunFam" id="2.30.30.360:FF:000001">
    <property type="entry name" value="Myosin heavy chain"/>
    <property type="match status" value="2"/>
</dbReference>
<feature type="coiled-coil region" evidence="16">
    <location>
        <begin position="1843"/>
        <end position="2629"/>
    </location>
</feature>
<dbReference type="Gene3D" id="1.20.58.530">
    <property type="match status" value="2"/>
</dbReference>
<dbReference type="Gene3D" id="2.30.30.360">
    <property type="entry name" value="Myosin S1 fragment, N-terminal"/>
    <property type="match status" value="2"/>
</dbReference>
<dbReference type="FunFam" id="1.20.5.340:FF:000002">
    <property type="entry name" value="Myosin heavy chain"/>
    <property type="match status" value="1"/>
</dbReference>
<dbReference type="Gene3D" id="3.40.850.10">
    <property type="entry name" value="Kinesin motor domain"/>
    <property type="match status" value="3"/>
</dbReference>
<dbReference type="GO" id="GO:0006936">
    <property type="term" value="P:muscle contraction"/>
    <property type="evidence" value="ECO:0007669"/>
    <property type="project" value="TreeGrafter"/>
</dbReference>
<evidence type="ECO:0000256" key="5">
    <source>
        <dbReference type="ARBA" id="ARBA00022490"/>
    </source>
</evidence>
<keyword evidence="11 15" id="KW-0505">Motor protein</keyword>
<dbReference type="SUPFAM" id="SSF52540">
    <property type="entry name" value="P-loop containing nucleoside triphosphate hydrolases"/>
    <property type="match status" value="3"/>
</dbReference>
<dbReference type="FunFam" id="1.20.5.340:FF:000006">
    <property type="entry name" value="Myosin heavy chain"/>
    <property type="match status" value="1"/>
</dbReference>
<dbReference type="SUPFAM" id="SSF90257">
    <property type="entry name" value="Myosin rod fragments"/>
    <property type="match status" value="6"/>
</dbReference>
<dbReference type="OrthoDB" id="312459at2759"/>
<dbReference type="FunFam" id="1.20.5.370:FF:000008">
    <property type="entry name" value="Myosin heavy chain"/>
    <property type="match status" value="2"/>
</dbReference>
<evidence type="ECO:0000256" key="7">
    <source>
        <dbReference type="ARBA" id="ARBA00022840"/>
    </source>
</evidence>
<proteinExistence type="inferred from homology"/>
<feature type="coiled-coil region" evidence="16">
    <location>
        <begin position="614"/>
        <end position="978"/>
    </location>
</feature>
<keyword evidence="6 15" id="KW-0547">Nucleotide-binding</keyword>
<evidence type="ECO:0000256" key="10">
    <source>
        <dbReference type="ARBA" id="ARBA00023123"/>
    </source>
</evidence>
<dbReference type="GO" id="GO:0005524">
    <property type="term" value="F:ATP binding"/>
    <property type="evidence" value="ECO:0007669"/>
    <property type="project" value="UniProtKB-UniRule"/>
</dbReference>
<dbReference type="GO" id="GO:0000146">
    <property type="term" value="F:microfilament motor activity"/>
    <property type="evidence" value="ECO:0007669"/>
    <property type="project" value="TreeGrafter"/>
</dbReference>
<dbReference type="GO" id="GO:0032982">
    <property type="term" value="C:myosin filament"/>
    <property type="evidence" value="ECO:0007669"/>
    <property type="project" value="UniProtKB-KW"/>
</dbReference>
<dbReference type="InterPro" id="IPR001609">
    <property type="entry name" value="Myosin_head_motor_dom-like"/>
</dbReference>
<keyword evidence="10 15" id="KW-0518">Myosin</keyword>
<keyword evidence="3" id="KW-0787">Thick filament</keyword>
<evidence type="ECO:0000256" key="1">
    <source>
        <dbReference type="ARBA" id="ARBA00004657"/>
    </source>
</evidence>
<dbReference type="FunFam" id="1.20.5.340:FF:000013">
    <property type="entry name" value="Myosin heavy chain"/>
    <property type="match status" value="1"/>
</dbReference>
<dbReference type="PRINTS" id="PR00193">
    <property type="entry name" value="MYOSINHEAVY"/>
</dbReference>
<organism evidence="19 20">
    <name type="scientific">Ophiophagus hannah</name>
    <name type="common">King cobra</name>
    <name type="synonym">Naja hannah</name>
    <dbReference type="NCBI Taxonomy" id="8665"/>
    <lineage>
        <taxon>Eukaryota</taxon>
        <taxon>Metazoa</taxon>
        <taxon>Chordata</taxon>
        <taxon>Craniata</taxon>
        <taxon>Vertebrata</taxon>
        <taxon>Euteleostomi</taxon>
        <taxon>Lepidosauria</taxon>
        <taxon>Squamata</taxon>
        <taxon>Bifurcata</taxon>
        <taxon>Unidentata</taxon>
        <taxon>Episquamata</taxon>
        <taxon>Toxicofera</taxon>
        <taxon>Serpentes</taxon>
        <taxon>Colubroidea</taxon>
        <taxon>Elapidae</taxon>
        <taxon>Elapinae</taxon>
        <taxon>Ophiophagus</taxon>
    </lineage>
</organism>